<evidence type="ECO:0000313" key="2">
    <source>
        <dbReference type="EMBL" id="MBB0243533.1"/>
    </source>
</evidence>
<reference evidence="3" key="1">
    <citation type="submission" date="2019-10" db="EMBL/GenBank/DDBJ databases">
        <title>Streptomyces sp. nov., a novel actinobacterium isolated from alkaline environment.</title>
        <authorList>
            <person name="Golinska P."/>
        </authorList>
    </citation>
    <scope>NUCLEOTIDE SEQUENCE [LARGE SCALE GENOMIC DNA]</scope>
    <source>
        <strain evidence="3">DSM 42118</strain>
    </source>
</reference>
<keyword evidence="3" id="KW-1185">Reference proteome</keyword>
<comment type="caution">
    <text evidence="2">The sequence shown here is derived from an EMBL/GenBank/DDBJ whole genome shotgun (WGS) entry which is preliminary data.</text>
</comment>
<dbReference type="Proteomes" id="UP000538929">
    <property type="component" value="Unassembled WGS sequence"/>
</dbReference>
<dbReference type="AlphaFoldDB" id="A0A7W3TB29"/>
<dbReference type="RefSeq" id="WP_182605189.1">
    <property type="nucleotide sequence ID" value="NZ_VKHT01000088.1"/>
</dbReference>
<dbReference type="InterPro" id="IPR046218">
    <property type="entry name" value="DUF6251"/>
</dbReference>
<accession>A0A7W3TB29</accession>
<evidence type="ECO:0000313" key="3">
    <source>
        <dbReference type="Proteomes" id="UP000538929"/>
    </source>
</evidence>
<protein>
    <submittedName>
        <fullName evidence="2">Uncharacterized protein</fullName>
    </submittedName>
</protein>
<dbReference type="EMBL" id="VKHT01000088">
    <property type="protein sequence ID" value="MBB0243533.1"/>
    <property type="molecule type" value="Genomic_DNA"/>
</dbReference>
<sequence>MTANLPAHRHHAGCGCYLPDGTPVVDQPLAPPAWTGPAVVHQHIHQAPPDRTLARFALGAGVGGGAVAAAVILGPVITAALAAMTVHLATAGTALVVMAWAVVTVIRVVTEARNRPAPPPARRSR</sequence>
<keyword evidence="1" id="KW-0812">Transmembrane</keyword>
<feature type="non-terminal residue" evidence="2">
    <location>
        <position position="125"/>
    </location>
</feature>
<dbReference type="Pfam" id="PF19764">
    <property type="entry name" value="DUF6251"/>
    <property type="match status" value="1"/>
</dbReference>
<name>A0A7W3TB29_9ACTN</name>
<proteinExistence type="predicted"/>
<evidence type="ECO:0000256" key="1">
    <source>
        <dbReference type="SAM" id="Phobius"/>
    </source>
</evidence>
<gene>
    <name evidence="2" type="ORF">FNQ90_05275</name>
</gene>
<keyword evidence="1" id="KW-0472">Membrane</keyword>
<feature type="transmembrane region" description="Helical" evidence="1">
    <location>
        <begin position="88"/>
        <end position="109"/>
    </location>
</feature>
<keyword evidence="1" id="KW-1133">Transmembrane helix</keyword>
<feature type="transmembrane region" description="Helical" evidence="1">
    <location>
        <begin position="56"/>
        <end position="82"/>
    </location>
</feature>
<organism evidence="2 3">
    <name type="scientific">Streptomyces alkaliphilus</name>
    <dbReference type="NCBI Taxonomy" id="1472722"/>
    <lineage>
        <taxon>Bacteria</taxon>
        <taxon>Bacillati</taxon>
        <taxon>Actinomycetota</taxon>
        <taxon>Actinomycetes</taxon>
        <taxon>Kitasatosporales</taxon>
        <taxon>Streptomycetaceae</taxon>
        <taxon>Streptomyces</taxon>
    </lineage>
</organism>